<dbReference type="EMBL" id="CAJRST010002224">
    <property type="protein sequence ID" value="CAG5866132.1"/>
    <property type="molecule type" value="Genomic_DNA"/>
</dbReference>
<reference evidence="2" key="1">
    <citation type="submission" date="2021-05" db="EMBL/GenBank/DDBJ databases">
        <authorList>
            <person name="Tigano A."/>
        </authorList>
    </citation>
    <scope>NUCLEOTIDE SEQUENCE</scope>
</reference>
<feature type="compositionally biased region" description="Low complexity" evidence="1">
    <location>
        <begin position="23"/>
        <end position="37"/>
    </location>
</feature>
<dbReference type="AlphaFoldDB" id="A0A8S4AIV0"/>
<evidence type="ECO:0000256" key="1">
    <source>
        <dbReference type="SAM" id="MobiDB-lite"/>
    </source>
</evidence>
<dbReference type="OrthoDB" id="9832999at2759"/>
<keyword evidence="3" id="KW-1185">Reference proteome</keyword>
<proteinExistence type="predicted"/>
<gene>
    <name evidence="2" type="ORF">MMEN_LOCUS2881</name>
</gene>
<evidence type="ECO:0000313" key="3">
    <source>
        <dbReference type="Proteomes" id="UP000677803"/>
    </source>
</evidence>
<feature type="region of interest" description="Disordered" evidence="1">
    <location>
        <begin position="13"/>
        <end position="134"/>
    </location>
</feature>
<evidence type="ECO:0000313" key="2">
    <source>
        <dbReference type="EMBL" id="CAG5866132.1"/>
    </source>
</evidence>
<comment type="caution">
    <text evidence="2">The sequence shown here is derived from an EMBL/GenBank/DDBJ whole genome shotgun (WGS) entry which is preliminary data.</text>
</comment>
<accession>A0A8S4AIV0</accession>
<feature type="compositionally biased region" description="Low complexity" evidence="1">
    <location>
        <begin position="49"/>
        <end position="67"/>
    </location>
</feature>
<name>A0A8S4AIV0_9TELE</name>
<organism evidence="2 3">
    <name type="scientific">Menidia menidia</name>
    <name type="common">Atlantic silverside</name>
    <dbReference type="NCBI Taxonomy" id="238744"/>
    <lineage>
        <taxon>Eukaryota</taxon>
        <taxon>Metazoa</taxon>
        <taxon>Chordata</taxon>
        <taxon>Craniata</taxon>
        <taxon>Vertebrata</taxon>
        <taxon>Euteleostomi</taxon>
        <taxon>Actinopterygii</taxon>
        <taxon>Neopterygii</taxon>
        <taxon>Teleostei</taxon>
        <taxon>Neoteleostei</taxon>
        <taxon>Acanthomorphata</taxon>
        <taxon>Ovalentaria</taxon>
        <taxon>Atherinomorphae</taxon>
        <taxon>Atheriniformes</taxon>
        <taxon>Atherinopsidae</taxon>
        <taxon>Menidiinae</taxon>
        <taxon>Menidia</taxon>
    </lineage>
</organism>
<protein>
    <submittedName>
        <fullName evidence="2">(Atlantic silverside) hypothetical protein</fullName>
    </submittedName>
</protein>
<dbReference type="Proteomes" id="UP000677803">
    <property type="component" value="Unassembled WGS sequence"/>
</dbReference>
<sequence>MAIVSCHPAWARRRSDLHSGAQRRYGAPPAARFPRGPSVAAAPCDACCRGNGPASSSSPASGRPPVGGVNGPFPSTVGPEKTPPPTGHAPLTGHAPSIGHAPPTGHAPSIGHAPQPPAPGRFWPEELPRDPSSCSSACDAFMDWINEM</sequence>